<keyword evidence="1" id="KW-0472">Membrane</keyword>
<keyword evidence="4" id="KW-1185">Reference proteome</keyword>
<proteinExistence type="predicted"/>
<reference evidence="3 4" key="1">
    <citation type="submission" date="2016-01" db="EMBL/GenBank/DDBJ databases">
        <title>Complete genome sequence of a soil Actinobacterium, Isoptericola dokdonensis DS-3.</title>
        <authorList>
            <person name="Kwon S.-K."/>
            <person name="Kim J.F."/>
        </authorList>
    </citation>
    <scope>NUCLEOTIDE SEQUENCE [LARGE SCALE GENOMIC DNA]</scope>
    <source>
        <strain evidence="3 4">DS-3</strain>
    </source>
</reference>
<feature type="domain" description="DUF7224" evidence="2">
    <location>
        <begin position="263"/>
        <end position="350"/>
    </location>
</feature>
<keyword evidence="1" id="KW-0812">Transmembrane</keyword>
<dbReference type="Pfam" id="PF23866">
    <property type="entry name" value="DUF7224"/>
    <property type="match status" value="1"/>
</dbReference>
<dbReference type="Proteomes" id="UP000076794">
    <property type="component" value="Chromosome"/>
</dbReference>
<dbReference type="PATRIC" id="fig|1300344.3.peg.482"/>
<feature type="transmembrane region" description="Helical" evidence="1">
    <location>
        <begin position="219"/>
        <end position="241"/>
    </location>
</feature>
<dbReference type="OrthoDB" id="4965457at2"/>
<evidence type="ECO:0000313" key="4">
    <source>
        <dbReference type="Proteomes" id="UP000076794"/>
    </source>
</evidence>
<evidence type="ECO:0000259" key="2">
    <source>
        <dbReference type="Pfam" id="PF23866"/>
    </source>
</evidence>
<dbReference type="KEGG" id="ido:I598_0483"/>
<evidence type="ECO:0000256" key="1">
    <source>
        <dbReference type="SAM" id="Phobius"/>
    </source>
</evidence>
<feature type="transmembrane region" description="Helical" evidence="1">
    <location>
        <begin position="121"/>
        <end position="140"/>
    </location>
</feature>
<feature type="transmembrane region" description="Helical" evidence="1">
    <location>
        <begin position="193"/>
        <end position="212"/>
    </location>
</feature>
<dbReference type="AlphaFoldDB" id="A0A161HVD8"/>
<sequence length="440" mass="45639">MRARSRLWFSGAAWMAPVAVGLGVLLLSANELSGAPSAVTAGVHGAWPVIVVAPVVATGAAITGGTLRRAQWHVRPTSRSTASLLAETLWPHVGAGVLALVVTTVIALVDLPYGDFPDLRPLAAASVVVVAFAVLGFALGQRVWMPLALVAASGGTFYLLAFRVTVEPLWLRHLGGVDECCQVYETLSNRVPAASILAACALLVLGAVVVAFRPQRTGSVLAGAGTATVLLAMGVVLVSGMGSSPATLRTGEMTCRQGVVEYCVWPEQGTRLAQMMRVGDTVLGSVSSTTGAPLPTALTASRDLRAGENTFEVPDSDDDLDVAREIGSAAAPALTNQCALRLDHVSAGEDRSVLKPEDASRMLDALWIANAWWQVGSLSAMGWDETDALSEVLGEDPEPLAGLLGLRPPAQADWISDVGRAAASCDISGAPTVPREGGDR</sequence>
<dbReference type="EMBL" id="CP014209">
    <property type="protein sequence ID" value="ANC30063.1"/>
    <property type="molecule type" value="Genomic_DNA"/>
</dbReference>
<name>A0A161HVD8_9MICO</name>
<organism evidence="3 4">
    <name type="scientific">Isoptericola dokdonensis DS-3</name>
    <dbReference type="NCBI Taxonomy" id="1300344"/>
    <lineage>
        <taxon>Bacteria</taxon>
        <taxon>Bacillati</taxon>
        <taxon>Actinomycetota</taxon>
        <taxon>Actinomycetes</taxon>
        <taxon>Micrococcales</taxon>
        <taxon>Promicromonosporaceae</taxon>
        <taxon>Isoptericola</taxon>
    </lineage>
</organism>
<evidence type="ECO:0000313" key="3">
    <source>
        <dbReference type="EMBL" id="ANC30063.1"/>
    </source>
</evidence>
<gene>
    <name evidence="3" type="ORF">I598_0483</name>
</gene>
<dbReference type="InterPro" id="IPR055648">
    <property type="entry name" value="DUF7224"/>
</dbReference>
<accession>A0A161HVD8</accession>
<keyword evidence="1" id="KW-1133">Transmembrane helix</keyword>
<feature type="transmembrane region" description="Helical" evidence="1">
    <location>
        <begin position="88"/>
        <end position="109"/>
    </location>
</feature>
<feature type="transmembrane region" description="Helical" evidence="1">
    <location>
        <begin position="47"/>
        <end position="67"/>
    </location>
</feature>
<protein>
    <recommendedName>
        <fullName evidence="2">DUF7224 domain-containing protein</fullName>
    </recommendedName>
</protein>
<feature type="transmembrane region" description="Helical" evidence="1">
    <location>
        <begin position="147"/>
        <end position="166"/>
    </location>
</feature>
<feature type="transmembrane region" description="Helical" evidence="1">
    <location>
        <begin position="7"/>
        <end position="27"/>
    </location>
</feature>